<evidence type="ECO:0000313" key="2">
    <source>
        <dbReference type="Proteomes" id="UP001589734"/>
    </source>
</evidence>
<gene>
    <name evidence="1" type="ORF">ACFFLS_11525</name>
</gene>
<comment type="caution">
    <text evidence="1">The sequence shown here is derived from an EMBL/GenBank/DDBJ whole genome shotgun (WGS) entry which is preliminary data.</text>
</comment>
<organism evidence="1 2">
    <name type="scientific">Flavobacterium procerum</name>
    <dbReference type="NCBI Taxonomy" id="1455569"/>
    <lineage>
        <taxon>Bacteria</taxon>
        <taxon>Pseudomonadati</taxon>
        <taxon>Bacteroidota</taxon>
        <taxon>Flavobacteriia</taxon>
        <taxon>Flavobacteriales</taxon>
        <taxon>Flavobacteriaceae</taxon>
        <taxon>Flavobacterium</taxon>
    </lineage>
</organism>
<sequence>MNPNFYGKSLVIVFLLMIQNIYSADSELIKKNVCNEQGVTVKTEFKTKNRYFFFRKTNHKKVKRIDKAVDENGRILVKTVMRSTEKGDVYDFRKFHRLVIDKDEIHEVICLLGEEIGKLIIYDFCGEKISEQNVNTEDLLEKYRF</sequence>
<dbReference type="RefSeq" id="WP_379686760.1">
    <property type="nucleotide sequence ID" value="NZ_JBHLYW010000009.1"/>
</dbReference>
<dbReference type="EMBL" id="JBHLYW010000009">
    <property type="protein sequence ID" value="MFC0077672.1"/>
    <property type="molecule type" value="Genomic_DNA"/>
</dbReference>
<name>A0ABV6BSR1_9FLAO</name>
<reference evidence="1 2" key="1">
    <citation type="submission" date="2024-09" db="EMBL/GenBank/DDBJ databases">
        <authorList>
            <person name="Sun Q."/>
            <person name="Mori K."/>
        </authorList>
    </citation>
    <scope>NUCLEOTIDE SEQUENCE [LARGE SCALE GENOMIC DNA]</scope>
    <source>
        <strain evidence="1 2">CGMCC 1.12926</strain>
    </source>
</reference>
<accession>A0ABV6BSR1</accession>
<evidence type="ECO:0000313" key="1">
    <source>
        <dbReference type="EMBL" id="MFC0077672.1"/>
    </source>
</evidence>
<dbReference type="Proteomes" id="UP001589734">
    <property type="component" value="Unassembled WGS sequence"/>
</dbReference>
<keyword evidence="2" id="KW-1185">Reference proteome</keyword>
<proteinExistence type="predicted"/>
<protein>
    <submittedName>
        <fullName evidence="1">Uncharacterized protein</fullName>
    </submittedName>
</protein>